<dbReference type="AlphaFoldDB" id="A0A5C6AY91"/>
<proteinExistence type="predicted"/>
<dbReference type="SUPFAM" id="SSF53383">
    <property type="entry name" value="PLP-dependent transferases"/>
    <property type="match status" value="1"/>
</dbReference>
<gene>
    <name evidence="4" type="primary">bioF_1</name>
    <name evidence="4" type="ORF">Pla52n_30600</name>
</gene>
<dbReference type="Proteomes" id="UP000320176">
    <property type="component" value="Unassembled WGS sequence"/>
</dbReference>
<keyword evidence="4" id="KW-0012">Acyltransferase</keyword>
<comment type="cofactor">
    <cofactor evidence="1">
        <name>pyridoxal 5'-phosphate</name>
        <dbReference type="ChEBI" id="CHEBI:597326"/>
    </cofactor>
</comment>
<dbReference type="OrthoDB" id="9807157at2"/>
<evidence type="ECO:0000313" key="5">
    <source>
        <dbReference type="Proteomes" id="UP000320176"/>
    </source>
</evidence>
<name>A0A5C6AY91_9BACT</name>
<dbReference type="GO" id="GO:0008710">
    <property type="term" value="F:8-amino-7-oxononanoate synthase activity"/>
    <property type="evidence" value="ECO:0007669"/>
    <property type="project" value="UniProtKB-EC"/>
</dbReference>
<keyword evidence="2 4" id="KW-0808">Transferase</keyword>
<dbReference type="RefSeq" id="WP_146520336.1">
    <property type="nucleotide sequence ID" value="NZ_CP151726.1"/>
</dbReference>
<dbReference type="PANTHER" id="PTHR13693">
    <property type="entry name" value="CLASS II AMINOTRANSFERASE/8-AMINO-7-OXONONANOATE SYNTHASE"/>
    <property type="match status" value="1"/>
</dbReference>
<dbReference type="InterPro" id="IPR004839">
    <property type="entry name" value="Aminotransferase_I/II_large"/>
</dbReference>
<accession>A0A5C6AY91</accession>
<dbReference type="PANTHER" id="PTHR13693:SF3">
    <property type="entry name" value="LD36009P"/>
    <property type="match status" value="1"/>
</dbReference>
<evidence type="ECO:0000259" key="3">
    <source>
        <dbReference type="Pfam" id="PF00155"/>
    </source>
</evidence>
<organism evidence="4 5">
    <name type="scientific">Stieleria varia</name>
    <dbReference type="NCBI Taxonomy" id="2528005"/>
    <lineage>
        <taxon>Bacteria</taxon>
        <taxon>Pseudomonadati</taxon>
        <taxon>Planctomycetota</taxon>
        <taxon>Planctomycetia</taxon>
        <taxon>Pirellulales</taxon>
        <taxon>Pirellulaceae</taxon>
        <taxon>Stieleria</taxon>
    </lineage>
</organism>
<comment type="caution">
    <text evidence="4">The sequence shown here is derived from an EMBL/GenBank/DDBJ whole genome shotgun (WGS) entry which is preliminary data.</text>
</comment>
<evidence type="ECO:0000256" key="1">
    <source>
        <dbReference type="ARBA" id="ARBA00001933"/>
    </source>
</evidence>
<evidence type="ECO:0000313" key="4">
    <source>
        <dbReference type="EMBL" id="TWU05015.1"/>
    </source>
</evidence>
<dbReference type="Pfam" id="PF00155">
    <property type="entry name" value="Aminotran_1_2"/>
    <property type="match status" value="1"/>
</dbReference>
<feature type="domain" description="Aminotransferase class I/classII large" evidence="3">
    <location>
        <begin position="82"/>
        <end position="425"/>
    </location>
</feature>
<dbReference type="InterPro" id="IPR015422">
    <property type="entry name" value="PyrdxlP-dep_Trfase_small"/>
</dbReference>
<sequence>MNFKSSLDRIRQGMNLNADFSDQSITARSIPIQPAFYDFSLFPEYKEFTTMEWYYAKQKYSKNQFLAHVGSSDATVTLAGRELINYSSYNYLALACDPRVKAAAKQAIDDFGASTGSGRSITGEVDLHQKFEQEICKVLGTEDAVVSVGGYSTNAFTIGYLCRPQDLIIYDELIHNSALVGCKMTTSRRLSFPHNDYDALDRLLTEHRGKHERVLILVEGVYSMDGDIPDVPRLIEIKKKHRALLMVDEAHSMGVIGPRGLGVTDYFPIKASDIDILYGSMSKAFGTCGGYVAGPKPLVAILKNYAPGVLLYGAAPTPANTAAGLESLRIMQSEPERVARLRANADYFLAKAKENGLDTYNSKDSGVVPIMTRDSELALWLSIQLFDAGICSFPMLYPIVPRDKSRLRFFINCNHTQQQMDETIDCIVENLARAPKSKGVM</sequence>
<dbReference type="InterPro" id="IPR015421">
    <property type="entry name" value="PyrdxlP-dep_Trfase_major"/>
</dbReference>
<protein>
    <submittedName>
        <fullName evidence="4">8-amino-7-oxononanoate synthase</fullName>
        <ecNumber evidence="4">2.3.1.47</ecNumber>
    </submittedName>
</protein>
<dbReference type="Gene3D" id="3.40.640.10">
    <property type="entry name" value="Type I PLP-dependent aspartate aminotransferase-like (Major domain)"/>
    <property type="match status" value="1"/>
</dbReference>
<reference evidence="4 5" key="1">
    <citation type="submission" date="2019-02" db="EMBL/GenBank/DDBJ databases">
        <title>Deep-cultivation of Planctomycetes and their phenomic and genomic characterization uncovers novel biology.</title>
        <authorList>
            <person name="Wiegand S."/>
            <person name="Jogler M."/>
            <person name="Boedeker C."/>
            <person name="Pinto D."/>
            <person name="Vollmers J."/>
            <person name="Rivas-Marin E."/>
            <person name="Kohn T."/>
            <person name="Peeters S.H."/>
            <person name="Heuer A."/>
            <person name="Rast P."/>
            <person name="Oberbeckmann S."/>
            <person name="Bunk B."/>
            <person name="Jeske O."/>
            <person name="Meyerdierks A."/>
            <person name="Storesund J.E."/>
            <person name="Kallscheuer N."/>
            <person name="Luecker S."/>
            <person name="Lage O.M."/>
            <person name="Pohl T."/>
            <person name="Merkel B.J."/>
            <person name="Hornburger P."/>
            <person name="Mueller R.-W."/>
            <person name="Bruemmer F."/>
            <person name="Labrenz M."/>
            <person name="Spormann A.M."/>
            <person name="Op Den Camp H."/>
            <person name="Overmann J."/>
            <person name="Amann R."/>
            <person name="Jetten M.S.M."/>
            <person name="Mascher T."/>
            <person name="Medema M.H."/>
            <person name="Devos D.P."/>
            <person name="Kaster A.-K."/>
            <person name="Ovreas L."/>
            <person name="Rohde M."/>
            <person name="Galperin M.Y."/>
            <person name="Jogler C."/>
        </authorList>
    </citation>
    <scope>NUCLEOTIDE SEQUENCE [LARGE SCALE GENOMIC DNA]</scope>
    <source>
        <strain evidence="4 5">Pla52n</strain>
    </source>
</reference>
<dbReference type="EC" id="2.3.1.47" evidence="4"/>
<dbReference type="EMBL" id="SJPN01000003">
    <property type="protein sequence ID" value="TWU05015.1"/>
    <property type="molecule type" value="Genomic_DNA"/>
</dbReference>
<dbReference type="InterPro" id="IPR015424">
    <property type="entry name" value="PyrdxlP-dep_Trfase"/>
</dbReference>
<evidence type="ECO:0000256" key="2">
    <source>
        <dbReference type="ARBA" id="ARBA00022679"/>
    </source>
</evidence>
<dbReference type="Gene3D" id="3.90.1150.10">
    <property type="entry name" value="Aspartate Aminotransferase, domain 1"/>
    <property type="match status" value="1"/>
</dbReference>
<dbReference type="InterPro" id="IPR050087">
    <property type="entry name" value="AON_synthase_class-II"/>
</dbReference>
<dbReference type="GO" id="GO:0030170">
    <property type="term" value="F:pyridoxal phosphate binding"/>
    <property type="evidence" value="ECO:0007669"/>
    <property type="project" value="InterPro"/>
</dbReference>
<keyword evidence="5" id="KW-1185">Reference proteome</keyword>